<gene>
    <name evidence="1" type="ORF">B7C42_01658</name>
</gene>
<sequence>MTAPAPAPAPAASQVRHPGRAVARTVLQLAVGITAATPELVYLSGVPANTSAVVVGLGVAAAFTRFMAIPQVEAAIQTWAPWLAAEPASGRQTE</sequence>
<evidence type="ECO:0000313" key="2">
    <source>
        <dbReference type="Proteomes" id="UP000215506"/>
    </source>
</evidence>
<dbReference type="RefSeq" id="WP_223273309.1">
    <property type="nucleotide sequence ID" value="NZ_NGAF01000002.1"/>
</dbReference>
<dbReference type="EMBL" id="NGAF01000002">
    <property type="protein sequence ID" value="OXR46683.1"/>
    <property type="molecule type" value="Genomic_DNA"/>
</dbReference>
<protein>
    <recommendedName>
        <fullName evidence="3">Holin</fullName>
    </recommendedName>
</protein>
<keyword evidence="2" id="KW-1185">Reference proteome</keyword>
<reference evidence="1 2" key="1">
    <citation type="submission" date="2017-07" db="EMBL/GenBank/DDBJ databases">
        <title>First draft Genome Sequence of Nocardia cerradoensis isolated from human infection.</title>
        <authorList>
            <person name="Carrasco G."/>
        </authorList>
    </citation>
    <scope>NUCLEOTIDE SEQUENCE [LARGE SCALE GENOMIC DNA]</scope>
    <source>
        <strain evidence="1 2">CNM20130759</strain>
    </source>
</reference>
<organism evidence="1 2">
    <name type="scientific">Nocardia cerradoensis</name>
    <dbReference type="NCBI Taxonomy" id="85688"/>
    <lineage>
        <taxon>Bacteria</taxon>
        <taxon>Bacillati</taxon>
        <taxon>Actinomycetota</taxon>
        <taxon>Actinomycetes</taxon>
        <taxon>Mycobacteriales</taxon>
        <taxon>Nocardiaceae</taxon>
        <taxon>Nocardia</taxon>
    </lineage>
</organism>
<evidence type="ECO:0008006" key="3">
    <source>
        <dbReference type="Google" id="ProtNLM"/>
    </source>
</evidence>
<proteinExistence type="predicted"/>
<comment type="caution">
    <text evidence="1">The sequence shown here is derived from an EMBL/GenBank/DDBJ whole genome shotgun (WGS) entry which is preliminary data.</text>
</comment>
<accession>A0A231HCK0</accession>
<name>A0A231HCK0_9NOCA</name>
<evidence type="ECO:0000313" key="1">
    <source>
        <dbReference type="EMBL" id="OXR46683.1"/>
    </source>
</evidence>
<dbReference type="AlphaFoldDB" id="A0A231HCK0"/>
<dbReference type="Proteomes" id="UP000215506">
    <property type="component" value="Unassembled WGS sequence"/>
</dbReference>